<evidence type="ECO:0000259" key="15">
    <source>
        <dbReference type="Pfam" id="PF01433"/>
    </source>
</evidence>
<evidence type="ECO:0000256" key="2">
    <source>
        <dbReference type="ARBA" id="ARBA00001947"/>
    </source>
</evidence>
<comment type="caution">
    <text evidence="17">The sequence shown here is derived from an EMBL/GenBank/DDBJ whole genome shotgun (WGS) entry which is preliminary data.</text>
</comment>
<dbReference type="InterPro" id="IPR042097">
    <property type="entry name" value="Aminopeptidase_N-like_N_sf"/>
</dbReference>
<comment type="catalytic activity">
    <reaction evidence="1">
        <text>Release of an N-terminal amino acid, Xaa-|-Yaa- from a peptide, amide or arylamide. Xaa is preferably Ala, but may be most amino acids including Pro (slow action). When a terminal hydrophobic residue is followed by a prolyl residue, the two may be released as an intact Xaa-Pro dipeptide.</text>
        <dbReference type="EC" id="3.4.11.2"/>
    </reaction>
</comment>
<evidence type="ECO:0000256" key="6">
    <source>
        <dbReference type="ARBA" id="ARBA00022438"/>
    </source>
</evidence>
<feature type="region of interest" description="Disordered" evidence="14">
    <location>
        <begin position="1"/>
        <end position="20"/>
    </location>
</feature>
<dbReference type="PANTHER" id="PTHR11533:SF174">
    <property type="entry name" value="PUROMYCIN-SENSITIVE AMINOPEPTIDASE-RELATED"/>
    <property type="match status" value="1"/>
</dbReference>
<protein>
    <recommendedName>
        <fullName evidence="5">Aminopeptidase N</fullName>
        <ecNumber evidence="4">3.4.11.2</ecNumber>
    </recommendedName>
    <alternativeName>
        <fullName evidence="12">Alanine aminopeptidase</fullName>
    </alternativeName>
    <alternativeName>
        <fullName evidence="13">Lysyl aminopeptidase</fullName>
    </alternativeName>
</protein>
<dbReference type="SUPFAM" id="SSF63737">
    <property type="entry name" value="Leukotriene A4 hydrolase N-terminal domain"/>
    <property type="match status" value="1"/>
</dbReference>
<evidence type="ECO:0000256" key="13">
    <source>
        <dbReference type="ARBA" id="ARBA00031533"/>
    </source>
</evidence>
<evidence type="ECO:0000256" key="4">
    <source>
        <dbReference type="ARBA" id="ARBA00012564"/>
    </source>
</evidence>
<evidence type="ECO:0000259" key="16">
    <source>
        <dbReference type="Pfam" id="PF17900"/>
    </source>
</evidence>
<dbReference type="Pfam" id="PF17900">
    <property type="entry name" value="Peptidase_M1_N"/>
    <property type="match status" value="1"/>
</dbReference>
<dbReference type="OrthoDB" id="100605at2"/>
<accession>A0A2V1HS52</accession>
<dbReference type="GO" id="GO:0006508">
    <property type="term" value="P:proteolysis"/>
    <property type="evidence" value="ECO:0007669"/>
    <property type="project" value="UniProtKB-KW"/>
</dbReference>
<keyword evidence="9" id="KW-0378">Hydrolase</keyword>
<dbReference type="GO" id="GO:0070006">
    <property type="term" value="F:metalloaminopeptidase activity"/>
    <property type="evidence" value="ECO:0007669"/>
    <property type="project" value="TreeGrafter"/>
</dbReference>
<evidence type="ECO:0000313" key="17">
    <source>
        <dbReference type="EMBL" id="PVZ95398.1"/>
    </source>
</evidence>
<dbReference type="GO" id="GO:0016285">
    <property type="term" value="F:alanyl aminopeptidase activity"/>
    <property type="evidence" value="ECO:0007669"/>
    <property type="project" value="UniProtKB-EC"/>
</dbReference>
<comment type="similarity">
    <text evidence="3">Belongs to the peptidase M1 family.</text>
</comment>
<dbReference type="PRINTS" id="PR00756">
    <property type="entry name" value="ALADIPTASE"/>
</dbReference>
<evidence type="ECO:0000313" key="18">
    <source>
        <dbReference type="Proteomes" id="UP000244893"/>
    </source>
</evidence>
<evidence type="ECO:0000256" key="8">
    <source>
        <dbReference type="ARBA" id="ARBA00022723"/>
    </source>
</evidence>
<dbReference type="GO" id="GO:0008270">
    <property type="term" value="F:zinc ion binding"/>
    <property type="evidence" value="ECO:0007669"/>
    <property type="project" value="InterPro"/>
</dbReference>
<dbReference type="Gene3D" id="1.10.390.10">
    <property type="entry name" value="Neutral Protease Domain 2"/>
    <property type="match status" value="1"/>
</dbReference>
<keyword evidence="7" id="KW-0645">Protease</keyword>
<comment type="cofactor">
    <cofactor evidence="2">
        <name>Zn(2+)</name>
        <dbReference type="ChEBI" id="CHEBI:29105"/>
    </cofactor>
</comment>
<feature type="domain" description="Aminopeptidase N-like N-terminal" evidence="16">
    <location>
        <begin position="30"/>
        <end position="200"/>
    </location>
</feature>
<evidence type="ECO:0000256" key="7">
    <source>
        <dbReference type="ARBA" id="ARBA00022670"/>
    </source>
</evidence>
<dbReference type="GO" id="GO:0016020">
    <property type="term" value="C:membrane"/>
    <property type="evidence" value="ECO:0007669"/>
    <property type="project" value="TreeGrafter"/>
</dbReference>
<keyword evidence="8" id="KW-0479">Metal-binding</keyword>
<dbReference type="InterPro" id="IPR001930">
    <property type="entry name" value="Peptidase_M1"/>
</dbReference>
<evidence type="ECO:0000256" key="12">
    <source>
        <dbReference type="ARBA" id="ARBA00029811"/>
    </source>
</evidence>
<keyword evidence="10" id="KW-0862">Zinc</keyword>
<dbReference type="Proteomes" id="UP000244893">
    <property type="component" value="Unassembled WGS sequence"/>
</dbReference>
<dbReference type="EC" id="3.4.11.2" evidence="4"/>
<sequence length="440" mass="48588">MTPKATRATPPPASGDPYLPTIGDSGYHVESYDLTLDYRVQTNRLQGRARIRLVALRDLDRIALDFSGLRAGRVLLDGVLARSSVTPHKLVVGLVSPLGEGASVELDIEYGGAPHPRTSAWGPVGWEELTDGVLVAGQPSGASTWFPCNDRPDDKAAYRISVTTDGGYEPVANGALVGSTDRGGRVTRIYAQPEPTSSYLATVQIGRYRTVDRVLDGVPARICFPPSMERRVAHDLLPLERMMEFFNEEFGPYPFASFTAVVTQDVLEIPLEAQAMAIFGSNHTDGRSGSERLVAHELAHQWFGNSVGLARWRDIWLNEGFACYSEWLWSEHSGGPTADAMARTFHTRLSRLPQDLLLGDPGAADMFDDRVYKRGALLLHSLRLRIGDARFRDLLHAWTDRHRHGTVATEDFETLAAEFGLADPSAFFTSWLRETRLPSL</sequence>
<dbReference type="GO" id="GO:0043171">
    <property type="term" value="P:peptide catabolic process"/>
    <property type="evidence" value="ECO:0007669"/>
    <property type="project" value="TreeGrafter"/>
</dbReference>
<dbReference type="PANTHER" id="PTHR11533">
    <property type="entry name" value="PROTEASE M1 ZINC METALLOPROTEASE"/>
    <property type="match status" value="1"/>
</dbReference>
<dbReference type="RefSeq" id="WP_116755133.1">
    <property type="nucleotide sequence ID" value="NZ_JBHUEX010000001.1"/>
</dbReference>
<dbReference type="GO" id="GO:0005737">
    <property type="term" value="C:cytoplasm"/>
    <property type="evidence" value="ECO:0007669"/>
    <property type="project" value="TreeGrafter"/>
</dbReference>
<organism evidence="17 18">
    <name type="scientific">Amnibacterium flavum</name>
    <dbReference type="NCBI Taxonomy" id="2173173"/>
    <lineage>
        <taxon>Bacteria</taxon>
        <taxon>Bacillati</taxon>
        <taxon>Actinomycetota</taxon>
        <taxon>Actinomycetes</taxon>
        <taxon>Micrococcales</taxon>
        <taxon>Microbacteriaceae</taxon>
        <taxon>Amnibacterium</taxon>
    </lineage>
</organism>
<evidence type="ECO:0000256" key="14">
    <source>
        <dbReference type="SAM" id="MobiDB-lite"/>
    </source>
</evidence>
<feature type="domain" description="Peptidase M1 membrane alanine aminopeptidase" evidence="15">
    <location>
        <begin position="241"/>
        <end position="418"/>
    </location>
</feature>
<name>A0A2V1HS52_9MICO</name>
<dbReference type="SUPFAM" id="SSF55486">
    <property type="entry name" value="Metalloproteases ('zincins'), catalytic domain"/>
    <property type="match status" value="1"/>
</dbReference>
<dbReference type="GO" id="GO:0005615">
    <property type="term" value="C:extracellular space"/>
    <property type="evidence" value="ECO:0007669"/>
    <property type="project" value="TreeGrafter"/>
</dbReference>
<evidence type="ECO:0000256" key="11">
    <source>
        <dbReference type="ARBA" id="ARBA00023049"/>
    </source>
</evidence>
<dbReference type="Pfam" id="PF01433">
    <property type="entry name" value="Peptidase_M1"/>
    <property type="match status" value="1"/>
</dbReference>
<dbReference type="EMBL" id="QEOP01000001">
    <property type="protein sequence ID" value="PVZ95398.1"/>
    <property type="molecule type" value="Genomic_DNA"/>
</dbReference>
<keyword evidence="11" id="KW-0482">Metalloprotease</keyword>
<dbReference type="CDD" id="cd09603">
    <property type="entry name" value="M1_APN_like"/>
    <property type="match status" value="1"/>
</dbReference>
<evidence type="ECO:0000256" key="1">
    <source>
        <dbReference type="ARBA" id="ARBA00000098"/>
    </source>
</evidence>
<dbReference type="InterPro" id="IPR050344">
    <property type="entry name" value="Peptidase_M1_aminopeptidases"/>
</dbReference>
<dbReference type="AlphaFoldDB" id="A0A2V1HS52"/>
<evidence type="ECO:0000256" key="5">
    <source>
        <dbReference type="ARBA" id="ARBA00015611"/>
    </source>
</evidence>
<dbReference type="InterPro" id="IPR045357">
    <property type="entry name" value="Aminopeptidase_N-like_N"/>
</dbReference>
<dbReference type="InterPro" id="IPR014782">
    <property type="entry name" value="Peptidase_M1_dom"/>
</dbReference>
<reference evidence="17 18" key="1">
    <citation type="submission" date="2018-05" db="EMBL/GenBank/DDBJ databases">
        <title>Amnibacterium sp. M8JJ-5, whole genome shotgun sequence.</title>
        <authorList>
            <person name="Tuo L."/>
        </authorList>
    </citation>
    <scope>NUCLEOTIDE SEQUENCE [LARGE SCALE GENOMIC DNA]</scope>
    <source>
        <strain evidence="17 18">M8JJ-5</strain>
    </source>
</reference>
<keyword evidence="18" id="KW-1185">Reference proteome</keyword>
<evidence type="ECO:0000256" key="3">
    <source>
        <dbReference type="ARBA" id="ARBA00010136"/>
    </source>
</evidence>
<dbReference type="GO" id="GO:0042277">
    <property type="term" value="F:peptide binding"/>
    <property type="evidence" value="ECO:0007669"/>
    <property type="project" value="TreeGrafter"/>
</dbReference>
<evidence type="ECO:0000256" key="10">
    <source>
        <dbReference type="ARBA" id="ARBA00022833"/>
    </source>
</evidence>
<gene>
    <name evidence="17" type="ORF">DDQ50_02460</name>
</gene>
<dbReference type="InterPro" id="IPR027268">
    <property type="entry name" value="Peptidase_M4/M1_CTD_sf"/>
</dbReference>
<dbReference type="Gene3D" id="2.60.40.1730">
    <property type="entry name" value="tricorn interacting facor f3 domain"/>
    <property type="match status" value="1"/>
</dbReference>
<proteinExistence type="inferred from homology"/>
<evidence type="ECO:0000256" key="9">
    <source>
        <dbReference type="ARBA" id="ARBA00022801"/>
    </source>
</evidence>
<keyword evidence="6" id="KW-0031">Aminopeptidase</keyword>